<dbReference type="KEGG" id="psuu:Psuf_081510"/>
<gene>
    <name evidence="1" type="ORF">Psuf_081510</name>
</gene>
<organism evidence="1 2">
    <name type="scientific">Phytohabitans suffuscus</name>
    <dbReference type="NCBI Taxonomy" id="624315"/>
    <lineage>
        <taxon>Bacteria</taxon>
        <taxon>Bacillati</taxon>
        <taxon>Actinomycetota</taxon>
        <taxon>Actinomycetes</taxon>
        <taxon>Micromonosporales</taxon>
        <taxon>Micromonosporaceae</taxon>
    </lineage>
</organism>
<keyword evidence="2" id="KW-1185">Reference proteome</keyword>
<reference evidence="1 2" key="2">
    <citation type="submission" date="2020-03" db="EMBL/GenBank/DDBJ databases">
        <authorList>
            <person name="Ichikawa N."/>
            <person name="Kimura A."/>
            <person name="Kitahashi Y."/>
            <person name="Uohara A."/>
        </authorList>
    </citation>
    <scope>NUCLEOTIDE SEQUENCE [LARGE SCALE GENOMIC DNA]</scope>
    <source>
        <strain evidence="1 2">NBRC 105367</strain>
    </source>
</reference>
<sequence length="80" mass="8689">MTDRLFALERYDEVPGTEPATLPALAGARLVAAVHLPADQVVLALVEGRDERTVEAAATAAGWRVDRLHPATWISERGNR</sequence>
<name>A0A6F8YY19_9ACTN</name>
<evidence type="ECO:0000313" key="2">
    <source>
        <dbReference type="Proteomes" id="UP000503011"/>
    </source>
</evidence>
<dbReference type="AlphaFoldDB" id="A0A6F8YY19"/>
<accession>A0A6F8YY19</accession>
<dbReference type="Proteomes" id="UP000503011">
    <property type="component" value="Chromosome"/>
</dbReference>
<dbReference type="EMBL" id="AP022871">
    <property type="protein sequence ID" value="BCB90838.1"/>
    <property type="molecule type" value="Genomic_DNA"/>
</dbReference>
<dbReference type="RefSeq" id="WP_173163282.1">
    <property type="nucleotide sequence ID" value="NZ_AP022871.1"/>
</dbReference>
<evidence type="ECO:0000313" key="1">
    <source>
        <dbReference type="EMBL" id="BCB90838.1"/>
    </source>
</evidence>
<protein>
    <submittedName>
        <fullName evidence="1">Uncharacterized protein</fullName>
    </submittedName>
</protein>
<proteinExistence type="predicted"/>
<reference evidence="1 2" key="1">
    <citation type="submission" date="2020-03" db="EMBL/GenBank/DDBJ databases">
        <title>Whole genome shotgun sequence of Phytohabitans suffuscus NBRC 105367.</title>
        <authorList>
            <person name="Komaki H."/>
            <person name="Tamura T."/>
        </authorList>
    </citation>
    <scope>NUCLEOTIDE SEQUENCE [LARGE SCALE GENOMIC DNA]</scope>
    <source>
        <strain evidence="1 2">NBRC 105367</strain>
    </source>
</reference>